<feature type="compositionally biased region" description="Basic and acidic residues" evidence="1">
    <location>
        <begin position="320"/>
        <end position="339"/>
    </location>
</feature>
<sequence length="461" mass="50382">EWCRLGYAAGKGRHRGGDPRVGPDAAGRHGRQRRAAHHRHRPRRQPPRAAVDHQRLLPLAGLPDPARRLARRPVRTPAGLRRRHRLVRPGIAAVRARADRRGAHRGAGASGDRRSAAHPRQPRDDPGRVRRGGPQPGDRRVVRPRRDRSRDRSARGWRAGGPRVLALDLPHQPPPGRGHHLAGPPLGARDAGPALPRAVRRHGRRAGVARARRAHGRADRLAQPAAAGRCDGRSRGRRRLPAVGAPGPRADGPARPLPRPHVQRGQRDDPRGLRRPGGDPVLPRAPAADRRRLLRPRGRTGHPADHGRPAAARSPRRRPRPADRTPGPDDGGSARDGARHALAARRRHGRVVVARRPPGADGLRPRPRADGRPADRHGPRCGSRRQRRHRERHQQRRGPGRLAARGGGPPRGRGARRRRLPRRGGPRRVVRRRDAGVGRPAGGGRAPLVGHDPLAGGPPRV</sequence>
<feature type="compositionally biased region" description="Basic residues" evidence="1">
    <location>
        <begin position="198"/>
        <end position="215"/>
    </location>
</feature>
<dbReference type="AlphaFoldDB" id="A0A6J4MEX0"/>
<feature type="non-terminal residue" evidence="2">
    <location>
        <position position="461"/>
    </location>
</feature>
<feature type="compositionally biased region" description="Basic and acidic residues" evidence="1">
    <location>
        <begin position="111"/>
        <end position="128"/>
    </location>
</feature>
<dbReference type="EMBL" id="CADCUH010000158">
    <property type="protein sequence ID" value="CAA9357886.1"/>
    <property type="molecule type" value="Genomic_DNA"/>
</dbReference>
<evidence type="ECO:0000256" key="1">
    <source>
        <dbReference type="SAM" id="MobiDB-lite"/>
    </source>
</evidence>
<feature type="compositionally biased region" description="Low complexity" evidence="1">
    <location>
        <begin position="351"/>
        <end position="362"/>
    </location>
</feature>
<feature type="non-terminal residue" evidence="2">
    <location>
        <position position="1"/>
    </location>
</feature>
<proteinExistence type="predicted"/>
<evidence type="ECO:0000313" key="2">
    <source>
        <dbReference type="EMBL" id="CAA9357886.1"/>
    </source>
</evidence>
<feature type="compositionally biased region" description="Basic residues" evidence="1">
    <location>
        <begin position="413"/>
        <end position="431"/>
    </location>
</feature>
<accession>A0A6J4MEX0</accession>
<reference evidence="2" key="1">
    <citation type="submission" date="2020-02" db="EMBL/GenBank/DDBJ databases">
        <authorList>
            <person name="Meier V. D."/>
        </authorList>
    </citation>
    <scope>NUCLEOTIDE SEQUENCE</scope>
    <source>
        <strain evidence="2">AVDCRST_MAG36</strain>
    </source>
</reference>
<feature type="compositionally biased region" description="Basic residues" evidence="1">
    <location>
        <begin position="68"/>
        <end position="87"/>
    </location>
</feature>
<organism evidence="2">
    <name type="scientific">uncultured Nocardioidaceae bacterium</name>
    <dbReference type="NCBI Taxonomy" id="253824"/>
    <lineage>
        <taxon>Bacteria</taxon>
        <taxon>Bacillati</taxon>
        <taxon>Actinomycetota</taxon>
        <taxon>Actinomycetes</taxon>
        <taxon>Propionibacteriales</taxon>
        <taxon>Nocardioidaceae</taxon>
        <taxon>environmental samples</taxon>
    </lineage>
</organism>
<feature type="compositionally biased region" description="Basic residues" evidence="1">
    <location>
        <begin position="382"/>
        <end position="399"/>
    </location>
</feature>
<feature type="compositionally biased region" description="Basic and acidic residues" evidence="1">
    <location>
        <begin position="363"/>
        <end position="378"/>
    </location>
</feature>
<name>A0A6J4MEX0_9ACTN</name>
<feature type="compositionally biased region" description="Low complexity" evidence="1">
    <location>
        <begin position="241"/>
        <end position="254"/>
    </location>
</feature>
<feature type="compositionally biased region" description="Basic residues" evidence="1">
    <location>
        <begin position="28"/>
        <end position="46"/>
    </location>
</feature>
<feature type="region of interest" description="Disordered" evidence="1">
    <location>
        <begin position="1"/>
        <end position="461"/>
    </location>
</feature>
<gene>
    <name evidence="2" type="ORF">AVDCRST_MAG36-2412</name>
</gene>
<protein>
    <submittedName>
        <fullName evidence="2">Uncharacterized MFS-type transporter</fullName>
    </submittedName>
</protein>